<organism evidence="2 3">
    <name type="scientific">Promicromonospora iranensis</name>
    <dbReference type="NCBI Taxonomy" id="1105144"/>
    <lineage>
        <taxon>Bacteria</taxon>
        <taxon>Bacillati</taxon>
        <taxon>Actinomycetota</taxon>
        <taxon>Actinomycetes</taxon>
        <taxon>Micrococcales</taxon>
        <taxon>Promicromonosporaceae</taxon>
        <taxon>Promicromonospora</taxon>
    </lineage>
</organism>
<dbReference type="Proteomes" id="UP001183585">
    <property type="component" value="Unassembled WGS sequence"/>
</dbReference>
<keyword evidence="3" id="KW-1185">Reference proteome</keyword>
<evidence type="ECO:0000259" key="1">
    <source>
        <dbReference type="Pfam" id="PF12867"/>
    </source>
</evidence>
<accession>A0ABU2CLC2</accession>
<dbReference type="RefSeq" id="WP_274996491.1">
    <property type="nucleotide sequence ID" value="NZ_JAJQQP010000012.1"/>
</dbReference>
<gene>
    <name evidence="2" type="ORF">J2S48_001647</name>
</gene>
<feature type="domain" description="DinB-like" evidence="1">
    <location>
        <begin position="104"/>
        <end position="246"/>
    </location>
</feature>
<dbReference type="Gene3D" id="1.20.120.450">
    <property type="entry name" value="dinb family like domain"/>
    <property type="match status" value="1"/>
</dbReference>
<reference evidence="2 3" key="1">
    <citation type="submission" date="2023-07" db="EMBL/GenBank/DDBJ databases">
        <title>Sequencing the genomes of 1000 actinobacteria strains.</title>
        <authorList>
            <person name="Klenk H.-P."/>
        </authorList>
    </citation>
    <scope>NUCLEOTIDE SEQUENCE [LARGE SCALE GENOMIC DNA]</scope>
    <source>
        <strain evidence="2 3">DSM 45554</strain>
    </source>
</reference>
<dbReference type="Pfam" id="PF12867">
    <property type="entry name" value="DinB_2"/>
    <property type="match status" value="1"/>
</dbReference>
<evidence type="ECO:0000313" key="2">
    <source>
        <dbReference type="EMBL" id="MDR7382132.1"/>
    </source>
</evidence>
<dbReference type="EMBL" id="JAVDYE010000001">
    <property type="protein sequence ID" value="MDR7382132.1"/>
    <property type="molecule type" value="Genomic_DNA"/>
</dbReference>
<dbReference type="Pfam" id="PF00805">
    <property type="entry name" value="Pentapeptide"/>
    <property type="match status" value="1"/>
</dbReference>
<comment type="caution">
    <text evidence="2">The sequence shown here is derived from an EMBL/GenBank/DDBJ whole genome shotgun (WGS) entry which is preliminary data.</text>
</comment>
<dbReference type="SUPFAM" id="SSF109854">
    <property type="entry name" value="DinB/YfiT-like putative metalloenzymes"/>
    <property type="match status" value="1"/>
</dbReference>
<dbReference type="InterPro" id="IPR034660">
    <property type="entry name" value="DinB/YfiT-like"/>
</dbReference>
<dbReference type="SUPFAM" id="SSF141571">
    <property type="entry name" value="Pentapeptide repeat-like"/>
    <property type="match status" value="1"/>
</dbReference>
<dbReference type="InterPro" id="IPR024775">
    <property type="entry name" value="DinB-like"/>
</dbReference>
<proteinExistence type="predicted"/>
<dbReference type="InterPro" id="IPR001646">
    <property type="entry name" value="5peptide_repeat"/>
</dbReference>
<protein>
    <recommendedName>
        <fullName evidence="1">DinB-like domain-containing protein</fullName>
    </recommendedName>
</protein>
<name>A0ABU2CLC2_9MICO</name>
<dbReference type="Gene3D" id="2.160.20.80">
    <property type="entry name" value="E3 ubiquitin-protein ligase SopA"/>
    <property type="match status" value="1"/>
</dbReference>
<sequence length="263" mass="29350">MTRFTADDDLRGAEFVAADLTSARFRFADLEGAAFEQSYLPRVVMRGVDLTGADIDGQIGGLRVNGVEVLPLIEAELNRRHPGREHARSQVLAEQRESFEAALRTWSATLDRVAAMPAGTADQRVDGEWSVAQTLRHLVFAVDGWVRHGIQGLDGAFSPIGLPFSEYDDEARALGVDVTATPSFQEVQTAFADRTVQVRAQYESLTQEAFEAPARRLPPWEPEIRSLPVWRCLGVIANEAWEHHRFAERDLDELERRRLAPGT</sequence>
<evidence type="ECO:0000313" key="3">
    <source>
        <dbReference type="Proteomes" id="UP001183585"/>
    </source>
</evidence>